<feature type="compositionally biased region" description="Polar residues" evidence="1">
    <location>
        <begin position="149"/>
        <end position="159"/>
    </location>
</feature>
<feature type="region of interest" description="Disordered" evidence="1">
    <location>
        <begin position="564"/>
        <end position="646"/>
    </location>
</feature>
<dbReference type="EMBL" id="OOIL02006673">
    <property type="protein sequence ID" value="VFQ99749.1"/>
    <property type="molecule type" value="Genomic_DNA"/>
</dbReference>
<protein>
    <submittedName>
        <fullName evidence="2">Uncharacterized protein</fullName>
    </submittedName>
</protein>
<feature type="compositionally biased region" description="Basic residues" evidence="1">
    <location>
        <begin position="1"/>
        <end position="10"/>
    </location>
</feature>
<reference evidence="2 3" key="1">
    <citation type="submission" date="2018-04" db="EMBL/GenBank/DDBJ databases">
        <authorList>
            <person name="Vogel A."/>
        </authorList>
    </citation>
    <scope>NUCLEOTIDE SEQUENCE [LARGE SCALE GENOMIC DNA]</scope>
</reference>
<dbReference type="Proteomes" id="UP000595140">
    <property type="component" value="Unassembled WGS sequence"/>
</dbReference>
<name>A0A484NFP4_9ASTE</name>
<feature type="compositionally biased region" description="Polar residues" evidence="1">
    <location>
        <begin position="245"/>
        <end position="254"/>
    </location>
</feature>
<accession>A0A484NFP4</accession>
<sequence>MGICMSKKKSIASAPPRPATQSAIHSRQETKSPDLGTKKPEEGAVKKEIFFIKHRRSHEIERRSVDGKDDSKKEANNSEVSEPAVKNPSISNGLNVVSAPVRTSSCTKEEVDAILIQCGRLSRSPSRGKTAASISGSVGSSSENNTGSLQMTKKYSGSKRSFDFDKENGSREEDVEAGGGETERLHRQRHRQPRSSLSPSSSRSRRRTQSREREQVAQQQRSGSRERSGSNGRRVSRSPGKRSESPNTVTSGNGNRPGKMVHVPATVAMDKSIDGENILAVKRIQVKRNVGGGGGGDGSRNASAPVVVVAASPRARSPAQYQQPPSLSRNNSRKAEQSPFRRNPLGEIDTNVVIEPSATNKPAKTHTSQVQKINGDNISSVKVTLQGASSNKFICNNKGKDEEEQLIMEEEHKVVGGNGAAVNVIAPAGPENIKAVTRCRSSRLSRDLDINPESLLSNSNSTQNYTALLLEDIQNFHQKNTPNTTSAFSLPACVTKACSILDAVADLNSSTTNAFSEDRRKNFTSEQFVKKKSLGVKDPFVESEVVVVGGDDLMEPSIHKYVTLRRGNVEEEEEGGDGEDQESSGSNSFVGGSQPPYWLSSSSSSWEPNSSDSTSRSYSRDDNRVPLGLGFQRRAVSEPSHDIMGEGKRRLAAKKNQQIGGGTHNTSMAAAAVTTASS</sequence>
<feature type="region of interest" description="Disordered" evidence="1">
    <location>
        <begin position="117"/>
        <end position="260"/>
    </location>
</feature>
<feature type="compositionally biased region" description="Acidic residues" evidence="1">
    <location>
        <begin position="570"/>
        <end position="582"/>
    </location>
</feature>
<proteinExistence type="predicted"/>
<feature type="compositionally biased region" description="Basic and acidic residues" evidence="1">
    <location>
        <begin position="635"/>
        <end position="646"/>
    </location>
</feature>
<feature type="compositionally biased region" description="Low complexity" evidence="1">
    <location>
        <begin position="600"/>
        <end position="617"/>
    </location>
</feature>
<dbReference type="AlphaFoldDB" id="A0A484NFP4"/>
<dbReference type="InterPro" id="IPR040412">
    <property type="entry name" value="At1g65710-like"/>
</dbReference>
<feature type="region of interest" description="Disordered" evidence="1">
    <location>
        <begin position="313"/>
        <end position="350"/>
    </location>
</feature>
<keyword evidence="3" id="KW-1185">Reference proteome</keyword>
<evidence type="ECO:0000313" key="2">
    <source>
        <dbReference type="EMBL" id="VFQ99749.1"/>
    </source>
</evidence>
<feature type="compositionally biased region" description="Polar residues" evidence="1">
    <location>
        <begin position="320"/>
        <end position="330"/>
    </location>
</feature>
<feature type="compositionally biased region" description="Basic and acidic residues" evidence="1">
    <location>
        <begin position="58"/>
        <end position="76"/>
    </location>
</feature>
<dbReference type="PANTHER" id="PTHR34367">
    <property type="entry name" value="OS02G0734667 PROTEIN"/>
    <property type="match status" value="1"/>
</dbReference>
<feature type="compositionally biased region" description="Low complexity" evidence="1">
    <location>
        <begin position="133"/>
        <end position="148"/>
    </location>
</feature>
<feature type="region of interest" description="Disordered" evidence="1">
    <location>
        <begin position="1"/>
        <end position="95"/>
    </location>
</feature>
<gene>
    <name evidence="2" type="ORF">CCAM_LOCUS41525</name>
</gene>
<feature type="compositionally biased region" description="Basic and acidic residues" evidence="1">
    <location>
        <begin position="26"/>
        <end position="51"/>
    </location>
</feature>
<dbReference type="PANTHER" id="PTHR34367:SF1">
    <property type="entry name" value="OS04G0528600 PROTEIN"/>
    <property type="match status" value="1"/>
</dbReference>
<evidence type="ECO:0000256" key="1">
    <source>
        <dbReference type="SAM" id="MobiDB-lite"/>
    </source>
</evidence>
<evidence type="ECO:0000313" key="3">
    <source>
        <dbReference type="Proteomes" id="UP000595140"/>
    </source>
</evidence>
<dbReference type="OrthoDB" id="1927466at2759"/>
<feature type="compositionally biased region" description="Basic and acidic residues" evidence="1">
    <location>
        <begin position="160"/>
        <end position="172"/>
    </location>
</feature>
<organism evidence="2 3">
    <name type="scientific">Cuscuta campestris</name>
    <dbReference type="NCBI Taxonomy" id="132261"/>
    <lineage>
        <taxon>Eukaryota</taxon>
        <taxon>Viridiplantae</taxon>
        <taxon>Streptophyta</taxon>
        <taxon>Embryophyta</taxon>
        <taxon>Tracheophyta</taxon>
        <taxon>Spermatophyta</taxon>
        <taxon>Magnoliopsida</taxon>
        <taxon>eudicotyledons</taxon>
        <taxon>Gunneridae</taxon>
        <taxon>Pentapetalae</taxon>
        <taxon>asterids</taxon>
        <taxon>lamiids</taxon>
        <taxon>Solanales</taxon>
        <taxon>Convolvulaceae</taxon>
        <taxon>Cuscuteae</taxon>
        <taxon>Cuscuta</taxon>
        <taxon>Cuscuta subgen. Grammica</taxon>
        <taxon>Cuscuta sect. Cleistogrammica</taxon>
    </lineage>
</organism>